<organism evidence="1 2">
    <name type="scientific">Bacillus infantis NRRL B-14911</name>
    <dbReference type="NCBI Taxonomy" id="1367477"/>
    <lineage>
        <taxon>Bacteria</taxon>
        <taxon>Bacillati</taxon>
        <taxon>Bacillota</taxon>
        <taxon>Bacilli</taxon>
        <taxon>Bacillales</taxon>
        <taxon>Bacillaceae</taxon>
        <taxon>Bacillus</taxon>
    </lineage>
</organism>
<dbReference type="HOGENOM" id="CLU_211337_0_0_9"/>
<keyword evidence="2" id="KW-1185">Reference proteome</keyword>
<dbReference type="STRING" id="1367477.N288_03980"/>
<dbReference type="Proteomes" id="UP000017805">
    <property type="component" value="Chromosome"/>
</dbReference>
<evidence type="ECO:0000313" key="2">
    <source>
        <dbReference type="Proteomes" id="UP000017805"/>
    </source>
</evidence>
<name>U5L5U0_9BACI</name>
<gene>
    <name evidence="1" type="ORF">N288_03980</name>
</gene>
<dbReference type="AlphaFoldDB" id="U5L5U0"/>
<proteinExistence type="predicted"/>
<dbReference type="EMBL" id="CP006643">
    <property type="protein sequence ID" value="AGX02755.1"/>
    <property type="molecule type" value="Genomic_DNA"/>
</dbReference>
<evidence type="ECO:0000313" key="1">
    <source>
        <dbReference type="EMBL" id="AGX02755.1"/>
    </source>
</evidence>
<reference evidence="1 2" key="1">
    <citation type="submission" date="2013-07" db="EMBL/GenBank/DDBJ databases">
        <title>Complete genome sequence of Bacillus infantis NRRL B-14911 that has potential to induce cardiac disease by antigenic mimicry.</title>
        <authorList>
            <person name="Massilamany C."/>
            <person name="Smith T.P.L."/>
            <person name="Loy J.D."/>
            <person name="Barletta R."/>
            <person name="Reddy J."/>
        </authorList>
    </citation>
    <scope>NUCLEOTIDE SEQUENCE [LARGE SCALE GENOMIC DNA]</scope>
    <source>
        <strain evidence="1 2">NRRL B-14911</strain>
    </source>
</reference>
<dbReference type="KEGG" id="bif:N288_03980"/>
<sequence length="45" mass="5181">MKPVDMFPQNHMLKGSKINMNIKKAHSNISLDGLLSGEDFFKECW</sequence>
<accession>U5L5U0</accession>
<dbReference type="PATRIC" id="fig|1367477.3.peg.736"/>
<protein>
    <submittedName>
        <fullName evidence="1">Uncharacterized protein</fullName>
    </submittedName>
</protein>